<evidence type="ECO:0000313" key="2">
    <source>
        <dbReference type="Proteomes" id="UP001279410"/>
    </source>
</evidence>
<sequence>MEKEDKDGITDMFPPLTKFLHTNNLSVATVREVATSHLTSLSKHFSSYFSDVNTDDWDWVHNLFAPAATENDRTGKAEEQLNYPVIGR</sequence>
<organism evidence="1 2">
    <name type="scientific">Lates japonicus</name>
    <name type="common">Japanese lates</name>
    <dbReference type="NCBI Taxonomy" id="270547"/>
    <lineage>
        <taxon>Eukaryota</taxon>
        <taxon>Metazoa</taxon>
        <taxon>Chordata</taxon>
        <taxon>Craniata</taxon>
        <taxon>Vertebrata</taxon>
        <taxon>Euteleostomi</taxon>
        <taxon>Actinopterygii</taxon>
        <taxon>Neopterygii</taxon>
        <taxon>Teleostei</taxon>
        <taxon>Neoteleostei</taxon>
        <taxon>Acanthomorphata</taxon>
        <taxon>Carangaria</taxon>
        <taxon>Carangaria incertae sedis</taxon>
        <taxon>Centropomidae</taxon>
        <taxon>Lates</taxon>
    </lineage>
</organism>
<dbReference type="EMBL" id="BRZM01003887">
    <property type="protein sequence ID" value="GLD53093.1"/>
    <property type="molecule type" value="Genomic_DNA"/>
</dbReference>
<comment type="caution">
    <text evidence="1">The sequence shown here is derived from an EMBL/GenBank/DDBJ whole genome shotgun (WGS) entry which is preliminary data.</text>
</comment>
<gene>
    <name evidence="1" type="ORF">AKAME5_002831100</name>
</gene>
<reference evidence="1" key="1">
    <citation type="submission" date="2022-08" db="EMBL/GenBank/DDBJ databases">
        <title>Genome sequencing of akame (Lates japonicus).</title>
        <authorList>
            <person name="Hashiguchi Y."/>
            <person name="Takahashi H."/>
        </authorList>
    </citation>
    <scope>NUCLEOTIDE SEQUENCE</scope>
    <source>
        <strain evidence="1">Kochi</strain>
    </source>
</reference>
<dbReference type="AlphaFoldDB" id="A0AAD3MFF7"/>
<keyword evidence="2" id="KW-1185">Reference proteome</keyword>
<name>A0AAD3MFF7_LATJO</name>
<protein>
    <submittedName>
        <fullName evidence="1">SCAN domain-containing protein 3-like protein</fullName>
    </submittedName>
</protein>
<proteinExistence type="predicted"/>
<evidence type="ECO:0000313" key="1">
    <source>
        <dbReference type="EMBL" id="GLD53093.1"/>
    </source>
</evidence>
<dbReference type="Proteomes" id="UP001279410">
    <property type="component" value="Unassembled WGS sequence"/>
</dbReference>
<accession>A0AAD3MFF7</accession>